<proteinExistence type="predicted"/>
<dbReference type="EMBL" id="JAAMPI010000646">
    <property type="protein sequence ID" value="KAF4629657.1"/>
    <property type="molecule type" value="Genomic_DNA"/>
</dbReference>
<keyword evidence="4" id="KW-1185">Reference proteome</keyword>
<evidence type="ECO:0000256" key="1">
    <source>
        <dbReference type="ARBA" id="ARBA00022679"/>
    </source>
</evidence>
<organism evidence="3 4">
    <name type="scientific">Cudoniella acicularis</name>
    <dbReference type="NCBI Taxonomy" id="354080"/>
    <lineage>
        <taxon>Eukaryota</taxon>
        <taxon>Fungi</taxon>
        <taxon>Dikarya</taxon>
        <taxon>Ascomycota</taxon>
        <taxon>Pezizomycotina</taxon>
        <taxon>Leotiomycetes</taxon>
        <taxon>Helotiales</taxon>
        <taxon>Tricladiaceae</taxon>
        <taxon>Cudoniella</taxon>
    </lineage>
</organism>
<dbReference type="Gene3D" id="3.30.559.10">
    <property type="entry name" value="Chloramphenicol acetyltransferase-like domain"/>
    <property type="match status" value="2"/>
</dbReference>
<evidence type="ECO:0000313" key="3">
    <source>
        <dbReference type="EMBL" id="KAF4629657.1"/>
    </source>
</evidence>
<dbReference type="OrthoDB" id="1862401at2759"/>
<gene>
    <name evidence="3" type="ORF">G7Y89_g8489</name>
</gene>
<dbReference type="Pfam" id="PF02458">
    <property type="entry name" value="Transferase"/>
    <property type="match status" value="1"/>
</dbReference>
<dbReference type="InterPro" id="IPR050317">
    <property type="entry name" value="Plant_Fungal_Acyltransferase"/>
</dbReference>
<dbReference type="AlphaFoldDB" id="A0A8H4RGJ3"/>
<dbReference type="GO" id="GO:0044550">
    <property type="term" value="P:secondary metabolite biosynthetic process"/>
    <property type="evidence" value="ECO:0007669"/>
    <property type="project" value="TreeGrafter"/>
</dbReference>
<dbReference type="Proteomes" id="UP000566819">
    <property type="component" value="Unassembled WGS sequence"/>
</dbReference>
<reference evidence="3 4" key="1">
    <citation type="submission" date="2020-03" db="EMBL/GenBank/DDBJ databases">
        <title>Draft Genome Sequence of Cudoniella acicularis.</title>
        <authorList>
            <person name="Buettner E."/>
            <person name="Kellner H."/>
        </authorList>
    </citation>
    <scope>NUCLEOTIDE SEQUENCE [LARGE SCALE GENOMIC DNA]</scope>
    <source>
        <strain evidence="3 4">DSM 108380</strain>
    </source>
</reference>
<dbReference type="PANTHER" id="PTHR31642:SF310">
    <property type="entry name" value="FATTY ALCOHOL:CAFFEOYL-COA ACYLTRANSFERASE"/>
    <property type="match status" value="1"/>
</dbReference>
<evidence type="ECO:0000256" key="2">
    <source>
        <dbReference type="SAM" id="MobiDB-lite"/>
    </source>
</evidence>
<dbReference type="GO" id="GO:0016747">
    <property type="term" value="F:acyltransferase activity, transferring groups other than amino-acyl groups"/>
    <property type="evidence" value="ECO:0007669"/>
    <property type="project" value="TreeGrafter"/>
</dbReference>
<name>A0A8H4RGJ3_9HELO</name>
<dbReference type="InterPro" id="IPR023213">
    <property type="entry name" value="CAT-like_dom_sf"/>
</dbReference>
<dbReference type="PANTHER" id="PTHR31642">
    <property type="entry name" value="TRICHOTHECENE 3-O-ACETYLTRANSFERASE"/>
    <property type="match status" value="1"/>
</dbReference>
<comment type="caution">
    <text evidence="3">The sequence shown here is derived from an EMBL/GenBank/DDBJ whole genome shotgun (WGS) entry which is preliminary data.</text>
</comment>
<sequence>MSKPVFFHLSALDQAMMRVYIRYCLCFPCENESPARDGVAARLRTAVRNVVAKMPILAGSVSSADTPADSSSEQAGRLEIRLSLDELNAFQPIVKILGQEEFPYTYESLAAGRVSPARIMSHALTPLQDWPGGQKSNPAFAVQGSFIEGGFLVAIYVHHSVADIQGIAEVIKHMSNANGASPSQLTQHDLESAASQQSKLREQLAGIRSVRQDPRLRSQFPSEQVQSKAIGPEKDAENGTQRILAFRLDKITSLKERVNERGTASADGATAISAFSCLAAILWTGITRARFPHGGGEDSAAILLVPFSIRKKLEPPLDDSYYGNACRVAFIPSQIPKLRLPYEESLIKEVAEAIGESFRDMNDGQVRSFIDRVNAVPDVRVFSSPSLGLKSAKLVVSSWEGVPTGKEASLGLGLGAPQYSRMISREHTSYYCVVHPRKREENFWEVNVQLPVHDMRNLLVDDGFMQFVKWVSE</sequence>
<accession>A0A8H4RGJ3</accession>
<feature type="region of interest" description="Disordered" evidence="2">
    <location>
        <begin position="211"/>
        <end position="237"/>
    </location>
</feature>
<keyword evidence="1" id="KW-0808">Transferase</keyword>
<evidence type="ECO:0000313" key="4">
    <source>
        <dbReference type="Proteomes" id="UP000566819"/>
    </source>
</evidence>
<protein>
    <submittedName>
        <fullName evidence="3">Uncharacterized protein</fullName>
    </submittedName>
</protein>